<keyword evidence="1" id="KW-1133">Transmembrane helix</keyword>
<dbReference type="PANTHER" id="PTHR31446">
    <property type="entry name" value="ACID PHOSPHATASE/VANADIUM-DEPENDENT HALOPEROXIDASE-RELATED PROTEIN"/>
    <property type="match status" value="1"/>
</dbReference>
<gene>
    <name evidence="2" type="ORF">IAA96_00950</name>
</gene>
<name>A0A9D9HG86_9SPIR</name>
<organism evidence="2 3">
    <name type="scientific">Candidatus Avitreponema avistercoris</name>
    <dbReference type="NCBI Taxonomy" id="2840705"/>
    <lineage>
        <taxon>Bacteria</taxon>
        <taxon>Pseudomonadati</taxon>
        <taxon>Spirochaetota</taxon>
        <taxon>Spirochaetia</taxon>
        <taxon>Spirochaetales</taxon>
        <taxon>Candidatus Avitreponema</taxon>
    </lineage>
</organism>
<feature type="transmembrane region" description="Helical" evidence="1">
    <location>
        <begin position="140"/>
        <end position="158"/>
    </location>
</feature>
<feature type="transmembrane region" description="Helical" evidence="1">
    <location>
        <begin position="12"/>
        <end position="39"/>
    </location>
</feature>
<comment type="caution">
    <text evidence="2">The sequence shown here is derived from an EMBL/GenBank/DDBJ whole genome shotgun (WGS) entry which is preliminary data.</text>
</comment>
<evidence type="ECO:0000313" key="2">
    <source>
        <dbReference type="EMBL" id="MBO8449654.1"/>
    </source>
</evidence>
<dbReference type="AlphaFoldDB" id="A0A9D9HG86"/>
<accession>A0A9D9HG86</accession>
<keyword evidence="1" id="KW-0812">Transmembrane</keyword>
<feature type="transmembrane region" description="Helical" evidence="1">
    <location>
        <begin position="74"/>
        <end position="96"/>
    </location>
</feature>
<reference evidence="2" key="2">
    <citation type="journal article" date="2021" name="PeerJ">
        <title>Extensive microbial diversity within the chicken gut microbiome revealed by metagenomics and culture.</title>
        <authorList>
            <person name="Gilroy R."/>
            <person name="Ravi A."/>
            <person name="Getino M."/>
            <person name="Pursley I."/>
            <person name="Horton D.L."/>
            <person name="Alikhan N.F."/>
            <person name="Baker D."/>
            <person name="Gharbi K."/>
            <person name="Hall N."/>
            <person name="Watson M."/>
            <person name="Adriaenssens E.M."/>
            <person name="Foster-Nyarko E."/>
            <person name="Jarju S."/>
            <person name="Secka A."/>
            <person name="Antonio M."/>
            <person name="Oren A."/>
            <person name="Chaudhuri R.R."/>
            <person name="La Ragione R."/>
            <person name="Hildebrand F."/>
            <person name="Pallen M.J."/>
        </authorList>
    </citation>
    <scope>NUCLEOTIDE SEQUENCE</scope>
    <source>
        <strain evidence="2">B3-4054</strain>
    </source>
</reference>
<evidence type="ECO:0000313" key="3">
    <source>
        <dbReference type="Proteomes" id="UP000823616"/>
    </source>
</evidence>
<dbReference type="EMBL" id="JADIMS010000012">
    <property type="protein sequence ID" value="MBO8449654.1"/>
    <property type="molecule type" value="Genomic_DNA"/>
</dbReference>
<dbReference type="Pfam" id="PF02681">
    <property type="entry name" value="DUF212"/>
    <property type="match status" value="1"/>
</dbReference>
<keyword evidence="1" id="KW-0472">Membrane</keyword>
<proteinExistence type="predicted"/>
<dbReference type="PANTHER" id="PTHR31446:SF29">
    <property type="entry name" value="ACID PHOSPHATASE_VANADIUM-DEPENDENT HALOPEROXIDASE-RELATED PROTEIN"/>
    <property type="match status" value="1"/>
</dbReference>
<dbReference type="Proteomes" id="UP000823616">
    <property type="component" value="Unassembled WGS sequence"/>
</dbReference>
<evidence type="ECO:0000256" key="1">
    <source>
        <dbReference type="SAM" id="Phobius"/>
    </source>
</evidence>
<protein>
    <submittedName>
        <fullName evidence="2">Divergent PAP2 family protein</fullName>
    </submittedName>
</protein>
<sequence>MEKELTRQLYNFLYNPLFLSALASWMISQLLKVIIGLIFHSVTSTKQFLELLFWRTGGMPSSHSALVSSVTTAIAFKNGIASDLFVFSCCFALVVIRDSMGVRRSSGQQAKALNDLGSRVADKLKVQFKPVKEIQGHKPIEVFAGLLLGFFIGVAFSTL</sequence>
<reference evidence="2" key="1">
    <citation type="submission" date="2020-10" db="EMBL/GenBank/DDBJ databases">
        <authorList>
            <person name="Gilroy R."/>
        </authorList>
    </citation>
    <scope>NUCLEOTIDE SEQUENCE</scope>
    <source>
        <strain evidence="2">B3-4054</strain>
    </source>
</reference>
<dbReference type="InterPro" id="IPR003832">
    <property type="entry name" value="DUF212"/>
</dbReference>